<dbReference type="AlphaFoldDB" id="A0AAX4K144"/>
<proteinExistence type="inferred from homology"/>
<protein>
    <recommendedName>
        <fullName evidence="4">Vacuolar-sorting protein SNF8</fullName>
    </recommendedName>
</protein>
<dbReference type="InterPro" id="IPR036388">
    <property type="entry name" value="WH-like_DNA-bd_sf"/>
</dbReference>
<dbReference type="EMBL" id="CP144105">
    <property type="protein sequence ID" value="WWC91277.1"/>
    <property type="molecule type" value="Genomic_DNA"/>
</dbReference>
<dbReference type="GO" id="GO:0043328">
    <property type="term" value="P:protein transport to vacuole involved in ubiquitin-dependent protein catabolic process via the multivesicular body sorting pathway"/>
    <property type="evidence" value="ECO:0007669"/>
    <property type="project" value="TreeGrafter"/>
</dbReference>
<sequence>MRKGPGISALSRHTTYSNHYNNLSNSISSKNLKDLTESFENFKFLLIEFSIKHKKDIRSDPGFRFQFQKLCSILGIDPLLSSSSSSSSSSKNEGVVGGGGGIWNILGINEFEYELTVQLVDICVSTRNVNGGLISLDDLIKRIERLRNPQIRNKSTSQQQQQQQQQTTITIEDIKRCIKILEPLKSGYKLNKIGLNYYLTSIPKELNTDQSILLNLASISNGKLTKKLISQHIKPNWSNQRINLNLIDCLMTQGLAWIDEQSITTNQYIENDYTDLNKDIQGDIWIIAATNFED</sequence>
<gene>
    <name evidence="2" type="ORF">L201_006220</name>
</gene>
<organism evidence="2 3">
    <name type="scientific">Kwoniella dendrophila CBS 6074</name>
    <dbReference type="NCBI Taxonomy" id="1295534"/>
    <lineage>
        <taxon>Eukaryota</taxon>
        <taxon>Fungi</taxon>
        <taxon>Dikarya</taxon>
        <taxon>Basidiomycota</taxon>
        <taxon>Agaricomycotina</taxon>
        <taxon>Tremellomycetes</taxon>
        <taxon>Tremellales</taxon>
        <taxon>Cryptococcaceae</taxon>
        <taxon>Kwoniella</taxon>
    </lineage>
</organism>
<dbReference type="InterPro" id="IPR040608">
    <property type="entry name" value="Snf8/Vps36"/>
</dbReference>
<dbReference type="SUPFAM" id="SSF46785">
    <property type="entry name" value="Winged helix' DNA-binding domain"/>
    <property type="match status" value="1"/>
</dbReference>
<dbReference type="Pfam" id="PF04157">
    <property type="entry name" value="EAP30"/>
    <property type="match status" value="1"/>
</dbReference>
<evidence type="ECO:0000313" key="2">
    <source>
        <dbReference type="EMBL" id="WWC91277.1"/>
    </source>
</evidence>
<dbReference type="PANTHER" id="PTHR12806">
    <property type="entry name" value="EAP30 SUBUNIT OF ELL COMPLEX"/>
    <property type="match status" value="1"/>
</dbReference>
<dbReference type="InterPro" id="IPR016689">
    <property type="entry name" value="ESCRT-2_cplx_Snf8"/>
</dbReference>
<dbReference type="PANTHER" id="PTHR12806:SF0">
    <property type="entry name" value="VACUOLAR-SORTING PROTEIN SNF8"/>
    <property type="match status" value="1"/>
</dbReference>
<evidence type="ECO:0000313" key="3">
    <source>
        <dbReference type="Proteomes" id="UP001355207"/>
    </source>
</evidence>
<dbReference type="GO" id="GO:0000814">
    <property type="term" value="C:ESCRT II complex"/>
    <property type="evidence" value="ECO:0007669"/>
    <property type="project" value="InterPro"/>
</dbReference>
<keyword evidence="3" id="KW-1185">Reference proteome</keyword>
<dbReference type="Proteomes" id="UP001355207">
    <property type="component" value="Chromosome 8"/>
</dbReference>
<evidence type="ECO:0008006" key="4">
    <source>
        <dbReference type="Google" id="ProtNLM"/>
    </source>
</evidence>
<name>A0AAX4K144_9TREE</name>
<dbReference type="InterPro" id="IPR036390">
    <property type="entry name" value="WH_DNA-bd_sf"/>
</dbReference>
<dbReference type="GeneID" id="91096889"/>
<dbReference type="Gene3D" id="1.10.10.10">
    <property type="entry name" value="Winged helix-like DNA-binding domain superfamily/Winged helix DNA-binding domain"/>
    <property type="match status" value="2"/>
</dbReference>
<evidence type="ECO:0000256" key="1">
    <source>
        <dbReference type="ARBA" id="ARBA00009834"/>
    </source>
</evidence>
<accession>A0AAX4K144</accession>
<dbReference type="RefSeq" id="XP_066078039.1">
    <property type="nucleotide sequence ID" value="XM_066221942.1"/>
</dbReference>
<reference evidence="2 3" key="1">
    <citation type="submission" date="2024-01" db="EMBL/GenBank/DDBJ databases">
        <title>Comparative genomics of Cryptococcus and Kwoniella reveals pathogenesis evolution and contrasting modes of karyotype evolution via chromosome fusion or intercentromeric recombination.</title>
        <authorList>
            <person name="Coelho M.A."/>
            <person name="David-Palma M."/>
            <person name="Shea T."/>
            <person name="Bowers K."/>
            <person name="McGinley-Smith S."/>
            <person name="Mohammad A.W."/>
            <person name="Gnirke A."/>
            <person name="Yurkov A.M."/>
            <person name="Nowrousian M."/>
            <person name="Sun S."/>
            <person name="Cuomo C.A."/>
            <person name="Heitman J."/>
        </authorList>
    </citation>
    <scope>NUCLEOTIDE SEQUENCE [LARGE SCALE GENOMIC DNA]</scope>
    <source>
        <strain evidence="2 3">CBS 6074</strain>
    </source>
</reference>
<comment type="similarity">
    <text evidence="1">Belongs to the SNF8 family.</text>
</comment>
<dbReference type="Gene3D" id="6.10.140.180">
    <property type="match status" value="1"/>
</dbReference>